<protein>
    <submittedName>
        <fullName evidence="2">Uncharacterized protein</fullName>
    </submittedName>
</protein>
<sequence>MSRLSSHFCDEDSNQTSLDEDIEDQANQASEKEIRRSNPQGKKRNQSRFFIILLDQGLFIVYKRLFLFSFTLNAAFISLAASDRFDYAKRHAALFSMANILILTLSRSEAFLRLLFSLSVATLCRLPLPLKTVATSFLQPLGGIHSGCSVSSLAWLTYALIMTIHHQDEWVDTAVDAIEGLEEGSGGGLEGEGEAAKSDDEEREKKADEGLGYSN</sequence>
<proteinExistence type="predicted"/>
<reference evidence="2" key="1">
    <citation type="journal article" date="2023" name="Nat. Commun.">
        <title>Diploid and tetraploid genomes of Acorus and the evolution of monocots.</title>
        <authorList>
            <person name="Ma L."/>
            <person name="Liu K.W."/>
            <person name="Li Z."/>
            <person name="Hsiao Y.Y."/>
            <person name="Qi Y."/>
            <person name="Fu T."/>
            <person name="Tang G.D."/>
            <person name="Zhang D."/>
            <person name="Sun W.H."/>
            <person name="Liu D.K."/>
            <person name="Li Y."/>
            <person name="Chen G.Z."/>
            <person name="Liu X.D."/>
            <person name="Liao X.Y."/>
            <person name="Jiang Y.T."/>
            <person name="Yu X."/>
            <person name="Hao Y."/>
            <person name="Huang J."/>
            <person name="Zhao X.W."/>
            <person name="Ke S."/>
            <person name="Chen Y.Y."/>
            <person name="Wu W.L."/>
            <person name="Hsu J.L."/>
            <person name="Lin Y.F."/>
            <person name="Huang M.D."/>
            <person name="Li C.Y."/>
            <person name="Huang L."/>
            <person name="Wang Z.W."/>
            <person name="Zhao X."/>
            <person name="Zhong W.Y."/>
            <person name="Peng D.H."/>
            <person name="Ahmad S."/>
            <person name="Lan S."/>
            <person name="Zhang J.S."/>
            <person name="Tsai W.C."/>
            <person name="Van de Peer Y."/>
            <person name="Liu Z.J."/>
        </authorList>
    </citation>
    <scope>NUCLEOTIDE SEQUENCE</scope>
    <source>
        <strain evidence="2">SCP</strain>
    </source>
</reference>
<feature type="compositionally biased region" description="Basic and acidic residues" evidence="1">
    <location>
        <begin position="194"/>
        <end position="209"/>
    </location>
</feature>
<keyword evidence="3" id="KW-1185">Reference proteome</keyword>
<dbReference type="EMBL" id="JAUJYN010000004">
    <property type="protein sequence ID" value="KAK1273494.1"/>
    <property type="molecule type" value="Genomic_DNA"/>
</dbReference>
<reference evidence="2" key="2">
    <citation type="submission" date="2023-06" db="EMBL/GenBank/DDBJ databases">
        <authorList>
            <person name="Ma L."/>
            <person name="Liu K.-W."/>
            <person name="Li Z."/>
            <person name="Hsiao Y.-Y."/>
            <person name="Qi Y."/>
            <person name="Fu T."/>
            <person name="Tang G."/>
            <person name="Zhang D."/>
            <person name="Sun W.-H."/>
            <person name="Liu D.-K."/>
            <person name="Li Y."/>
            <person name="Chen G.-Z."/>
            <person name="Liu X.-D."/>
            <person name="Liao X.-Y."/>
            <person name="Jiang Y.-T."/>
            <person name="Yu X."/>
            <person name="Hao Y."/>
            <person name="Huang J."/>
            <person name="Zhao X.-W."/>
            <person name="Ke S."/>
            <person name="Chen Y.-Y."/>
            <person name="Wu W.-L."/>
            <person name="Hsu J.-L."/>
            <person name="Lin Y.-F."/>
            <person name="Huang M.-D."/>
            <person name="Li C.-Y."/>
            <person name="Huang L."/>
            <person name="Wang Z.-W."/>
            <person name="Zhao X."/>
            <person name="Zhong W.-Y."/>
            <person name="Peng D.-H."/>
            <person name="Ahmad S."/>
            <person name="Lan S."/>
            <person name="Zhang J.-S."/>
            <person name="Tsai W.-C."/>
            <person name="Van De Peer Y."/>
            <person name="Liu Z.-J."/>
        </authorList>
    </citation>
    <scope>NUCLEOTIDE SEQUENCE</scope>
    <source>
        <strain evidence="2">SCP</strain>
        <tissue evidence="2">Leaves</tissue>
    </source>
</reference>
<comment type="caution">
    <text evidence="2">The sequence shown here is derived from an EMBL/GenBank/DDBJ whole genome shotgun (WGS) entry which is preliminary data.</text>
</comment>
<dbReference type="PANTHER" id="PTHR33927">
    <property type="entry name" value="TRANSMEMBRANE PROTEIN"/>
    <property type="match status" value="1"/>
</dbReference>
<evidence type="ECO:0000256" key="1">
    <source>
        <dbReference type="SAM" id="MobiDB-lite"/>
    </source>
</evidence>
<accession>A0AAV9B9Z1</accession>
<dbReference type="InterPro" id="IPR052979">
    <property type="entry name" value="Adenylate-forming_domain"/>
</dbReference>
<name>A0AAV9B9Z1_ACOGR</name>
<feature type="region of interest" description="Disordered" evidence="1">
    <location>
        <begin position="181"/>
        <end position="215"/>
    </location>
</feature>
<evidence type="ECO:0000313" key="2">
    <source>
        <dbReference type="EMBL" id="KAK1273494.1"/>
    </source>
</evidence>
<evidence type="ECO:0000313" key="3">
    <source>
        <dbReference type="Proteomes" id="UP001179952"/>
    </source>
</evidence>
<dbReference type="Proteomes" id="UP001179952">
    <property type="component" value="Unassembled WGS sequence"/>
</dbReference>
<gene>
    <name evidence="2" type="ORF">QJS04_geneDACA012029</name>
</gene>
<organism evidence="2 3">
    <name type="scientific">Acorus gramineus</name>
    <name type="common">Dwarf sweet flag</name>
    <dbReference type="NCBI Taxonomy" id="55184"/>
    <lineage>
        <taxon>Eukaryota</taxon>
        <taxon>Viridiplantae</taxon>
        <taxon>Streptophyta</taxon>
        <taxon>Embryophyta</taxon>
        <taxon>Tracheophyta</taxon>
        <taxon>Spermatophyta</taxon>
        <taxon>Magnoliopsida</taxon>
        <taxon>Liliopsida</taxon>
        <taxon>Acoraceae</taxon>
        <taxon>Acorus</taxon>
    </lineage>
</organism>
<dbReference type="PANTHER" id="PTHR33927:SF1">
    <property type="entry name" value="TRANSMEMBRANE PROTEIN"/>
    <property type="match status" value="1"/>
</dbReference>
<feature type="region of interest" description="Disordered" evidence="1">
    <location>
        <begin position="1"/>
        <end position="41"/>
    </location>
</feature>
<dbReference type="AlphaFoldDB" id="A0AAV9B9Z1"/>